<name>A0AAN8ETJ4_TRICO</name>
<protein>
    <submittedName>
        <fullName evidence="1">Uncharacterized protein</fullName>
    </submittedName>
</protein>
<keyword evidence="2" id="KW-1185">Reference proteome</keyword>
<evidence type="ECO:0000313" key="2">
    <source>
        <dbReference type="Proteomes" id="UP001331761"/>
    </source>
</evidence>
<proteinExistence type="predicted"/>
<dbReference type="EMBL" id="WIXE01021982">
    <property type="protein sequence ID" value="KAK5967881.1"/>
    <property type="molecule type" value="Genomic_DNA"/>
</dbReference>
<accession>A0AAN8ETJ4</accession>
<organism evidence="1 2">
    <name type="scientific">Trichostrongylus colubriformis</name>
    <name type="common">Black scour worm</name>
    <dbReference type="NCBI Taxonomy" id="6319"/>
    <lineage>
        <taxon>Eukaryota</taxon>
        <taxon>Metazoa</taxon>
        <taxon>Ecdysozoa</taxon>
        <taxon>Nematoda</taxon>
        <taxon>Chromadorea</taxon>
        <taxon>Rhabditida</taxon>
        <taxon>Rhabditina</taxon>
        <taxon>Rhabditomorpha</taxon>
        <taxon>Strongyloidea</taxon>
        <taxon>Trichostrongylidae</taxon>
        <taxon>Trichostrongylus</taxon>
    </lineage>
</organism>
<dbReference type="AlphaFoldDB" id="A0AAN8ETJ4"/>
<gene>
    <name evidence="1" type="ORF">GCK32_007409</name>
</gene>
<reference evidence="1 2" key="1">
    <citation type="submission" date="2019-10" db="EMBL/GenBank/DDBJ databases">
        <title>Assembly and Annotation for the nematode Trichostrongylus colubriformis.</title>
        <authorList>
            <person name="Martin J."/>
        </authorList>
    </citation>
    <scope>NUCLEOTIDE SEQUENCE [LARGE SCALE GENOMIC DNA]</scope>
    <source>
        <strain evidence="1">G859</strain>
        <tissue evidence="1">Whole worm</tissue>
    </source>
</reference>
<dbReference type="Proteomes" id="UP001331761">
    <property type="component" value="Unassembled WGS sequence"/>
</dbReference>
<comment type="caution">
    <text evidence="1">The sequence shown here is derived from an EMBL/GenBank/DDBJ whole genome shotgun (WGS) entry which is preliminary data.</text>
</comment>
<sequence length="80" mass="8992">MASLWNKKESGNWERAARNRLLAAFLPQHLITAARLQIATNNPHIYTEHYPQVTVAYGRLIGFEAVLSQCSSLDAARVLK</sequence>
<evidence type="ECO:0000313" key="1">
    <source>
        <dbReference type="EMBL" id="KAK5967881.1"/>
    </source>
</evidence>
<feature type="non-terminal residue" evidence="1">
    <location>
        <position position="80"/>
    </location>
</feature>